<feature type="region of interest" description="Disordered" evidence="1">
    <location>
        <begin position="454"/>
        <end position="510"/>
    </location>
</feature>
<evidence type="ECO:0000313" key="3">
    <source>
        <dbReference type="Proteomes" id="UP000007799"/>
    </source>
</evidence>
<gene>
    <name evidence="2" type="ORF">PTSG_11218</name>
</gene>
<dbReference type="AlphaFoldDB" id="F2USS1"/>
<organism evidence="3">
    <name type="scientific">Salpingoeca rosetta (strain ATCC 50818 / BSB-021)</name>
    <dbReference type="NCBI Taxonomy" id="946362"/>
    <lineage>
        <taxon>Eukaryota</taxon>
        <taxon>Choanoflagellata</taxon>
        <taxon>Craspedida</taxon>
        <taxon>Salpingoecidae</taxon>
        <taxon>Salpingoeca</taxon>
    </lineage>
</organism>
<feature type="compositionally biased region" description="Acidic residues" evidence="1">
    <location>
        <begin position="468"/>
        <end position="510"/>
    </location>
</feature>
<protein>
    <submittedName>
        <fullName evidence="2">Uncharacterized protein</fullName>
    </submittedName>
</protein>
<keyword evidence="3" id="KW-1185">Reference proteome</keyword>
<dbReference type="GeneID" id="16068305"/>
<proteinExistence type="predicted"/>
<name>F2USS1_SALR5</name>
<sequence length="510" mass="56414">MTLSVIKPLLSLTASNVRHLTIVAPSAKIDKLSVHHVERMTWDTAAEEVTFDADFRDVQHICLRRLGHRADFSALAGIPCVELASDDAANSFDLAPLEGVKHLALRNTRVLGEEPVILAAQRLDLTGVNLEAAKLHANRVQLCRMAAAPELLHLPNATHIELLEDCKVKRITCPLHIERLVIRHPNTHAGAAPVELPQFEHAGTVVLDFGGAKLTRAQLTSLGARSDHLVLCNCVNNIRDLCDVPPHVYVCVAGAHVDAEVPLCVKELKASIKSSFRASFVRTVPYLMLSGQRTMKAIPDTNNLSDHVFLSLKACAIDGAIRNCLRASIDGCVGRATFNCIGALSIHHGDLAFTRFERADFEVEGVEDVCTCRLWHCDIDEPFSLRATQRLIVRVSTFYEAIVVEPVNTLVVRGCGSGYGNGRWPYATLARPTHERTQLMERLREKDRVEWERRREEESWEDWSPLFDDTEYESDDDDDGDEDADGDDDGDDDDDGDGGGEDDDSDDGEC</sequence>
<evidence type="ECO:0000256" key="1">
    <source>
        <dbReference type="SAM" id="MobiDB-lite"/>
    </source>
</evidence>
<evidence type="ECO:0000313" key="2">
    <source>
        <dbReference type="EMBL" id="EGD81180.1"/>
    </source>
</evidence>
<reference evidence="2" key="1">
    <citation type="submission" date="2009-08" db="EMBL/GenBank/DDBJ databases">
        <title>Annotation of Salpingoeca rosetta.</title>
        <authorList>
            <consortium name="The Broad Institute Genome Sequencing Platform"/>
            <person name="Russ C."/>
            <person name="Cuomo C."/>
            <person name="Burger G."/>
            <person name="Gray M.W."/>
            <person name="Holland P.W.H."/>
            <person name="King N."/>
            <person name="Lang F.B.F."/>
            <person name="Roger A.J."/>
            <person name="Ruiz-Trillo I."/>
            <person name="Young S.K."/>
            <person name="Zeng Q."/>
            <person name="Gargeya S."/>
            <person name="Alvarado L."/>
            <person name="Berlin A."/>
            <person name="Chapman S.B."/>
            <person name="Chen Z."/>
            <person name="Freedman E."/>
            <person name="Gellesch M."/>
            <person name="Goldberg J."/>
            <person name="Griggs A."/>
            <person name="Gujja S."/>
            <person name="Heilman E."/>
            <person name="Heiman D."/>
            <person name="Howarth C."/>
            <person name="Mehta T."/>
            <person name="Neiman D."/>
            <person name="Pearson M."/>
            <person name="Roberts A."/>
            <person name="Saif S."/>
            <person name="Shea T."/>
            <person name="Shenoy N."/>
            <person name="Sisk P."/>
            <person name="Stolte C."/>
            <person name="Sykes S."/>
            <person name="White J."/>
            <person name="Yandava C."/>
            <person name="Haas B."/>
            <person name="Nusbaum C."/>
            <person name="Birren B."/>
        </authorList>
    </citation>
    <scope>NUCLEOTIDE SEQUENCE [LARGE SCALE GENOMIC DNA]</scope>
    <source>
        <strain evidence="2">ATCC 50818</strain>
    </source>
</reference>
<dbReference type="InParanoid" id="F2USS1"/>
<dbReference type="Proteomes" id="UP000007799">
    <property type="component" value="Unassembled WGS sequence"/>
</dbReference>
<dbReference type="KEGG" id="sre:PTSG_11218"/>
<dbReference type="EMBL" id="GL832996">
    <property type="protein sequence ID" value="EGD81180.1"/>
    <property type="molecule type" value="Genomic_DNA"/>
</dbReference>
<dbReference type="RefSeq" id="XP_004987715.1">
    <property type="nucleotide sequence ID" value="XM_004987658.1"/>
</dbReference>
<accession>F2USS1</accession>